<evidence type="ECO:0000256" key="4">
    <source>
        <dbReference type="ARBA" id="ARBA00022989"/>
    </source>
</evidence>
<dbReference type="Proteomes" id="UP001214854">
    <property type="component" value="Unassembled WGS sequence"/>
</dbReference>
<keyword evidence="5 6" id="KW-0472">Membrane</keyword>
<name>A0ABT5HYG6_9CAUL</name>
<dbReference type="PANTHER" id="PTHR23427:SF2">
    <property type="entry name" value="SURFEIT LOCUS PROTEIN 1"/>
    <property type="match status" value="1"/>
</dbReference>
<reference evidence="7 8" key="1">
    <citation type="submission" date="2023-01" db="EMBL/GenBank/DDBJ databases">
        <title>Novel species of the genus Asticcacaulis isolated from rivers.</title>
        <authorList>
            <person name="Lu H."/>
        </authorList>
    </citation>
    <scope>NUCLEOTIDE SEQUENCE [LARGE SCALE GENOMIC DNA]</scope>
    <source>
        <strain evidence="7 8">BYS171W</strain>
    </source>
</reference>
<comment type="subcellular location">
    <subcellularLocation>
        <location evidence="6">Cell membrane</location>
        <topology evidence="6">Multi-pass membrane protein</topology>
    </subcellularLocation>
    <subcellularLocation>
        <location evidence="1">Membrane</location>
    </subcellularLocation>
</comment>
<comment type="caution">
    <text evidence="7">The sequence shown here is derived from an EMBL/GenBank/DDBJ whole genome shotgun (WGS) entry which is preliminary data.</text>
</comment>
<feature type="transmembrane region" description="Helical" evidence="6">
    <location>
        <begin position="207"/>
        <end position="229"/>
    </location>
</feature>
<evidence type="ECO:0000313" key="8">
    <source>
        <dbReference type="Proteomes" id="UP001214854"/>
    </source>
</evidence>
<evidence type="ECO:0000256" key="5">
    <source>
        <dbReference type="ARBA" id="ARBA00023136"/>
    </source>
</evidence>
<keyword evidence="3 6" id="KW-0812">Transmembrane</keyword>
<comment type="caution">
    <text evidence="6">Lacks conserved residue(s) required for the propagation of feature annotation.</text>
</comment>
<dbReference type="EMBL" id="JAQQKX010000021">
    <property type="protein sequence ID" value="MDC7685120.1"/>
    <property type="molecule type" value="Genomic_DNA"/>
</dbReference>
<keyword evidence="4 6" id="KW-1133">Transmembrane helix</keyword>
<dbReference type="InterPro" id="IPR045214">
    <property type="entry name" value="Surf1/Surf4"/>
</dbReference>
<keyword evidence="6" id="KW-1003">Cell membrane</keyword>
<dbReference type="PANTHER" id="PTHR23427">
    <property type="entry name" value="SURFEIT LOCUS PROTEIN"/>
    <property type="match status" value="1"/>
</dbReference>
<proteinExistence type="inferred from homology"/>
<evidence type="ECO:0000256" key="2">
    <source>
        <dbReference type="ARBA" id="ARBA00007165"/>
    </source>
</evidence>
<comment type="similarity">
    <text evidence="2 6">Belongs to the SURF1 family.</text>
</comment>
<evidence type="ECO:0000256" key="1">
    <source>
        <dbReference type="ARBA" id="ARBA00004370"/>
    </source>
</evidence>
<accession>A0ABT5HYG6</accession>
<gene>
    <name evidence="7" type="ORF">PQU92_17695</name>
</gene>
<dbReference type="Pfam" id="PF02104">
    <property type="entry name" value="SURF1"/>
    <property type="match status" value="1"/>
</dbReference>
<evidence type="ECO:0000256" key="6">
    <source>
        <dbReference type="RuleBase" id="RU363076"/>
    </source>
</evidence>
<organism evidence="7 8">
    <name type="scientific">Asticcacaulis aquaticus</name>
    <dbReference type="NCBI Taxonomy" id="2984212"/>
    <lineage>
        <taxon>Bacteria</taxon>
        <taxon>Pseudomonadati</taxon>
        <taxon>Pseudomonadota</taxon>
        <taxon>Alphaproteobacteria</taxon>
        <taxon>Caulobacterales</taxon>
        <taxon>Caulobacteraceae</taxon>
        <taxon>Asticcacaulis</taxon>
    </lineage>
</organism>
<protein>
    <recommendedName>
        <fullName evidence="6">SURF1-like protein</fullName>
    </recommendedName>
</protein>
<dbReference type="CDD" id="cd06662">
    <property type="entry name" value="SURF1"/>
    <property type="match status" value="1"/>
</dbReference>
<evidence type="ECO:0000256" key="3">
    <source>
        <dbReference type="ARBA" id="ARBA00022692"/>
    </source>
</evidence>
<dbReference type="PROSITE" id="PS50895">
    <property type="entry name" value="SURF1"/>
    <property type="match status" value="1"/>
</dbReference>
<sequence length="237" mass="26029">MRRLVLPIAVVLVTAVLLALGVWQVQRLMWKTALIETVNARTTAPAQALEAGPSGWPVLTKANDEYRRVRLSGRFLNDREVQVYALTEAGAGYWVMTPFATDGGTIFVNRGYVPTDRKAPETRIPGQVSGPTTVTGLVRLSETKGWLFSQPNAPADDRWYLRDTQVMARARDLGAVPAYFIDAEASNLPGGWPKGGMTVVRFTNNHLTYALTWFAMAAGLAGATLWLTLRPKTKTPL</sequence>
<keyword evidence="8" id="KW-1185">Reference proteome</keyword>
<evidence type="ECO:0000313" key="7">
    <source>
        <dbReference type="EMBL" id="MDC7685120.1"/>
    </source>
</evidence>
<dbReference type="InterPro" id="IPR002994">
    <property type="entry name" value="Surf1/Shy1"/>
</dbReference>
<dbReference type="RefSeq" id="WP_272749627.1">
    <property type="nucleotide sequence ID" value="NZ_JAQQKX010000021.1"/>
</dbReference>